<name>A0A7R9D8D6_TIMPO</name>
<reference evidence="1" key="1">
    <citation type="submission" date="2020-11" db="EMBL/GenBank/DDBJ databases">
        <authorList>
            <person name="Tran Van P."/>
        </authorList>
    </citation>
    <scope>NUCLEOTIDE SEQUENCE</scope>
</reference>
<dbReference type="EMBL" id="OD004468">
    <property type="protein sequence ID" value="CAD7410013.1"/>
    <property type="molecule type" value="Genomic_DNA"/>
</dbReference>
<dbReference type="AlphaFoldDB" id="A0A7R9D8D6"/>
<gene>
    <name evidence="1" type="ORF">TPSB3V08_LOCUS7142</name>
</gene>
<protein>
    <submittedName>
        <fullName evidence="1">Uncharacterized protein</fullName>
    </submittedName>
</protein>
<sequence>MCSALKFPNLGVPEPDKRLTVSELRAALNRVRHTVVGPDNVPYASILRLTDLTCMMEISRPARFNCLTGWSGVLPRLKRSTAINWRPKGLSINNHQRVDVIYIPRFRGYHHTGLNSDIQSAREVNLHRDPLPPKNTDKVDTTSIASRLKWLFSSGELESFDTGIATCSLKGQHRCQTENTKTALTKQLNEVGI</sequence>
<organism evidence="1">
    <name type="scientific">Timema poppense</name>
    <name type="common">Walking stick</name>
    <dbReference type="NCBI Taxonomy" id="170557"/>
    <lineage>
        <taxon>Eukaryota</taxon>
        <taxon>Metazoa</taxon>
        <taxon>Ecdysozoa</taxon>
        <taxon>Arthropoda</taxon>
        <taxon>Hexapoda</taxon>
        <taxon>Insecta</taxon>
        <taxon>Pterygota</taxon>
        <taxon>Neoptera</taxon>
        <taxon>Polyneoptera</taxon>
        <taxon>Phasmatodea</taxon>
        <taxon>Timematodea</taxon>
        <taxon>Timematoidea</taxon>
        <taxon>Timematidae</taxon>
        <taxon>Timema</taxon>
    </lineage>
</organism>
<evidence type="ECO:0000313" key="1">
    <source>
        <dbReference type="EMBL" id="CAD7410013.1"/>
    </source>
</evidence>
<accession>A0A7R9D8D6</accession>
<proteinExistence type="predicted"/>